<gene>
    <name evidence="1" type="ORF">PR002_g26649</name>
</gene>
<evidence type="ECO:0000313" key="2">
    <source>
        <dbReference type="Proteomes" id="UP000435112"/>
    </source>
</evidence>
<accession>A0A6A3HUS3</accession>
<dbReference type="AlphaFoldDB" id="A0A6A3HUS3"/>
<dbReference type="EMBL" id="QXFU01003897">
    <property type="protein sequence ID" value="KAE8971994.1"/>
    <property type="molecule type" value="Genomic_DNA"/>
</dbReference>
<organism evidence="1 2">
    <name type="scientific">Phytophthora rubi</name>
    <dbReference type="NCBI Taxonomy" id="129364"/>
    <lineage>
        <taxon>Eukaryota</taxon>
        <taxon>Sar</taxon>
        <taxon>Stramenopiles</taxon>
        <taxon>Oomycota</taxon>
        <taxon>Peronosporomycetes</taxon>
        <taxon>Peronosporales</taxon>
        <taxon>Peronosporaceae</taxon>
        <taxon>Phytophthora</taxon>
    </lineage>
</organism>
<comment type="caution">
    <text evidence="1">The sequence shown here is derived from an EMBL/GenBank/DDBJ whole genome shotgun (WGS) entry which is preliminary data.</text>
</comment>
<evidence type="ECO:0000313" key="1">
    <source>
        <dbReference type="EMBL" id="KAE8971994.1"/>
    </source>
</evidence>
<dbReference type="Proteomes" id="UP000435112">
    <property type="component" value="Unassembled WGS sequence"/>
</dbReference>
<proteinExistence type="predicted"/>
<sequence length="906" mass="95836">MVNGACTCPSTSTFVNGACVCSGGQALVNNVCTCPSTSTLTGTGESAVCRCSGSLGFIDGVCSTCPAGSSVVDGMCTCSGGRSMVNGACTCPSTSTFVNGACVCSGGQALVSNVCTCPSTSTLTGTGESAVCRCSGSFGFIDGVCSTCPSGSSVVDGECACSGDREIVDGACACAGDQDFTNGKCVPKCFWTHNNVGYECFWTDPSKASLALNNDCEISSPSALDNYVADKRTNKYDEILGDPVISLTATNQDGSAGVTQKATWREYLLTPTTLENKVTFDTFGVFDLEMTATDYSGVATCSGCVAIVDKYPPTAETKCQTTEANTLSTAASYADGKLAEAITQESRFAAFYSDDNVKNNGGANDRCDDVTAEMQDFFASSASTLASVDNRCFDDDFVTQLLDKTSGGTNLLASATQSELDGLQCTRCCSKSLTLKEYYYDYKCGTDLADAEKKVATSDQCSFNYCLNMPSDALVDAGAVVTESVAEETTKVLGGLPTSVAPALNVIHRSITCTAVNKGCSYTPALGDLFTHKSSWGAAGLEEYDVKDYVFWRYAVDTENWHPWSDSAALTFTNTQTTVYVEAWTRCGRAYRDTFTVVLHPHSPHNACTAFRQMWAENSPTPLTNDNSHMCAYPGSDFVMMTFAYDSEADSIHDADTVKVKYTDVKCYVTLAEGGPGNLAKVTEAELPLTWPSTASGRIQISKQLALELVHDPTTAETTDVNVQCDFTFKYFGSEETDNEPCAYPFTIKDCDAPELETTSPAVCELGSPTGVPGPFEACSGNIFTTVNGASQLLTERKPVNDECCESSTALSCVSLTESASDSGVKRCEPSTHGPLPGQMMAMELRVDDEDVGETKLATSASPSAVELLAATALVAIVALFVVKQRVTAAERLARETDDVYVTLLD</sequence>
<name>A0A6A3HUS3_9STRA</name>
<dbReference type="OrthoDB" id="7250310at2759"/>
<reference evidence="1 2" key="1">
    <citation type="submission" date="2018-09" db="EMBL/GenBank/DDBJ databases">
        <title>Genomic investigation of the strawberry pathogen Phytophthora fragariae indicates pathogenicity is determined by transcriptional variation in three key races.</title>
        <authorList>
            <person name="Adams T.M."/>
            <person name="Armitage A.D."/>
            <person name="Sobczyk M.K."/>
            <person name="Bates H.J."/>
            <person name="Dunwell J.M."/>
            <person name="Nellist C.F."/>
            <person name="Harrison R.J."/>
        </authorList>
    </citation>
    <scope>NUCLEOTIDE SEQUENCE [LARGE SCALE GENOMIC DNA]</scope>
    <source>
        <strain evidence="1 2">SCRP324</strain>
    </source>
</reference>
<protein>
    <submittedName>
        <fullName evidence="1">Uncharacterized protein</fullName>
    </submittedName>
</protein>